<accession>A0A323TE41</accession>
<keyword evidence="2" id="KW-1185">Reference proteome</keyword>
<sequence length="70" mass="8376">MWDNGIPSSQPTVSLLNFQYRLQIFFAIWRKNIFQCKNFSQFKLLKGLSCRIGFLAWLLHTNYSVEIFKK</sequence>
<dbReference type="Proteomes" id="UP000248214">
    <property type="component" value="Unassembled WGS sequence"/>
</dbReference>
<organism evidence="1 2">
    <name type="scientific">Salipaludibacillus keqinensis</name>
    <dbReference type="NCBI Taxonomy" id="2045207"/>
    <lineage>
        <taxon>Bacteria</taxon>
        <taxon>Bacillati</taxon>
        <taxon>Bacillota</taxon>
        <taxon>Bacilli</taxon>
        <taxon>Bacillales</taxon>
        <taxon>Bacillaceae</taxon>
    </lineage>
</organism>
<gene>
    <name evidence="1" type="ORF">CR194_18070</name>
</gene>
<proteinExistence type="predicted"/>
<name>A0A323TE41_9BACI</name>
<evidence type="ECO:0000313" key="2">
    <source>
        <dbReference type="Proteomes" id="UP000248214"/>
    </source>
</evidence>
<reference evidence="1 2" key="1">
    <citation type="submission" date="2017-10" db="EMBL/GenBank/DDBJ databases">
        <title>Bacillus sp. nov., a halophilic bacterium isolated from a Keqin Lake.</title>
        <authorList>
            <person name="Wang H."/>
        </authorList>
    </citation>
    <scope>NUCLEOTIDE SEQUENCE [LARGE SCALE GENOMIC DNA]</scope>
    <source>
        <strain evidence="1 2">KQ-12</strain>
    </source>
</reference>
<comment type="caution">
    <text evidence="1">The sequence shown here is derived from an EMBL/GenBank/DDBJ whole genome shotgun (WGS) entry which is preliminary data.</text>
</comment>
<dbReference type="EMBL" id="PDOD01000005">
    <property type="protein sequence ID" value="PYZ92097.1"/>
    <property type="molecule type" value="Genomic_DNA"/>
</dbReference>
<dbReference type="AlphaFoldDB" id="A0A323TE41"/>
<evidence type="ECO:0000313" key="1">
    <source>
        <dbReference type="EMBL" id="PYZ92097.1"/>
    </source>
</evidence>
<protein>
    <submittedName>
        <fullName evidence="1">Uncharacterized protein</fullName>
    </submittedName>
</protein>